<accession>A0A6J6GZG0</accession>
<evidence type="ECO:0000256" key="1">
    <source>
        <dbReference type="ARBA" id="ARBA00022448"/>
    </source>
</evidence>
<evidence type="ECO:0000259" key="4">
    <source>
        <dbReference type="PROSITE" id="PS50893"/>
    </source>
</evidence>
<proteinExistence type="predicted"/>
<dbReference type="InterPro" id="IPR027417">
    <property type="entry name" value="P-loop_NTPase"/>
</dbReference>
<feature type="domain" description="ABC transporter" evidence="4">
    <location>
        <begin position="14"/>
        <end position="237"/>
    </location>
</feature>
<dbReference type="InterPro" id="IPR017871">
    <property type="entry name" value="ABC_transporter-like_CS"/>
</dbReference>
<gene>
    <name evidence="5" type="ORF">UFOPK1827_01014</name>
</gene>
<reference evidence="5" key="1">
    <citation type="submission" date="2020-05" db="EMBL/GenBank/DDBJ databases">
        <authorList>
            <person name="Chiriac C."/>
            <person name="Salcher M."/>
            <person name="Ghai R."/>
            <person name="Kavagutti S V."/>
        </authorList>
    </citation>
    <scope>NUCLEOTIDE SEQUENCE</scope>
</reference>
<keyword evidence="3" id="KW-0067">ATP-binding</keyword>
<dbReference type="InterPro" id="IPR003439">
    <property type="entry name" value="ABC_transporter-like_ATP-bd"/>
</dbReference>
<protein>
    <submittedName>
        <fullName evidence="5">Unannotated protein</fullName>
    </submittedName>
</protein>
<dbReference type="GO" id="GO:0016887">
    <property type="term" value="F:ATP hydrolysis activity"/>
    <property type="evidence" value="ECO:0007669"/>
    <property type="project" value="InterPro"/>
</dbReference>
<dbReference type="InterPro" id="IPR003593">
    <property type="entry name" value="AAA+_ATPase"/>
</dbReference>
<dbReference type="AlphaFoldDB" id="A0A6J6GZG0"/>
<evidence type="ECO:0000256" key="2">
    <source>
        <dbReference type="ARBA" id="ARBA00022741"/>
    </source>
</evidence>
<dbReference type="SMART" id="SM00382">
    <property type="entry name" value="AAA"/>
    <property type="match status" value="1"/>
</dbReference>
<name>A0A6J6GZG0_9ZZZZ</name>
<evidence type="ECO:0000313" key="5">
    <source>
        <dbReference type="EMBL" id="CAB4606841.1"/>
    </source>
</evidence>
<dbReference type="PANTHER" id="PTHR43423">
    <property type="entry name" value="ABC TRANSPORTER I FAMILY MEMBER 17"/>
    <property type="match status" value="1"/>
</dbReference>
<dbReference type="Pfam" id="PF00005">
    <property type="entry name" value="ABC_tran"/>
    <property type="match status" value="1"/>
</dbReference>
<dbReference type="GO" id="GO:0005524">
    <property type="term" value="F:ATP binding"/>
    <property type="evidence" value="ECO:0007669"/>
    <property type="project" value="UniProtKB-KW"/>
</dbReference>
<dbReference type="Gene3D" id="3.40.50.300">
    <property type="entry name" value="P-loop containing nucleotide triphosphate hydrolases"/>
    <property type="match status" value="1"/>
</dbReference>
<dbReference type="SUPFAM" id="SSF52540">
    <property type="entry name" value="P-loop containing nucleoside triphosphate hydrolases"/>
    <property type="match status" value="1"/>
</dbReference>
<organism evidence="5">
    <name type="scientific">freshwater metagenome</name>
    <dbReference type="NCBI Taxonomy" id="449393"/>
    <lineage>
        <taxon>unclassified sequences</taxon>
        <taxon>metagenomes</taxon>
        <taxon>ecological metagenomes</taxon>
    </lineage>
</organism>
<dbReference type="PANTHER" id="PTHR43423:SF1">
    <property type="entry name" value="ABC TRANSPORTER I FAMILY MEMBER 17"/>
    <property type="match status" value="1"/>
</dbReference>
<evidence type="ECO:0000256" key="3">
    <source>
        <dbReference type="ARBA" id="ARBA00022840"/>
    </source>
</evidence>
<dbReference type="PROSITE" id="PS00211">
    <property type="entry name" value="ABC_TRANSPORTER_1"/>
    <property type="match status" value="1"/>
</dbReference>
<dbReference type="EMBL" id="CAEZUO010000042">
    <property type="protein sequence ID" value="CAB4606841.1"/>
    <property type="molecule type" value="Genomic_DNA"/>
</dbReference>
<keyword evidence="1" id="KW-0813">Transport</keyword>
<sequence>MGLNRIPAESAELLAFDGVSFVVDAEREILHEVNLSVAPAAVTVLAGPSGAGKSTLLRLGNRLDILSAGSVRFRGEDSAAIDPQELRRRVGMVFQKPVPFAGSVRANLKVGAPLAGDEELAGTLERVGLEASMLDRVADDLSGGESQRMCIARTLLTQPEVILMDEPTSALDHENRLGIEHLAKELAQEGIGILWVSHDLSQVRRIADHAVVLIDGRNASAAETAAFLDQGMSEDKS</sequence>
<dbReference type="PROSITE" id="PS50893">
    <property type="entry name" value="ABC_TRANSPORTER_2"/>
    <property type="match status" value="1"/>
</dbReference>
<keyword evidence="2" id="KW-0547">Nucleotide-binding</keyword>